<comment type="caution">
    <text evidence="1">The sequence shown here is derived from an EMBL/GenBank/DDBJ whole genome shotgun (WGS) entry which is preliminary data.</text>
</comment>
<dbReference type="Gene3D" id="1.10.4080.10">
    <property type="entry name" value="ADP-ribosylation/Crystallin J1"/>
    <property type="match status" value="1"/>
</dbReference>
<dbReference type="InterPro" id="IPR050792">
    <property type="entry name" value="ADP-ribosylglycohydrolase"/>
</dbReference>
<dbReference type="Proteomes" id="UP000763557">
    <property type="component" value="Unassembled WGS sequence"/>
</dbReference>
<dbReference type="PANTHER" id="PTHR16222:SF12">
    <property type="entry name" value="ADP-RIBOSYLGLYCOHYDROLASE-RELATED"/>
    <property type="match status" value="1"/>
</dbReference>
<protein>
    <submittedName>
        <fullName evidence="1">N-formylglutamate deformylase</fullName>
    </submittedName>
</protein>
<evidence type="ECO:0000313" key="1">
    <source>
        <dbReference type="EMBL" id="NRN63126.1"/>
    </source>
</evidence>
<dbReference type="SUPFAM" id="SSF101478">
    <property type="entry name" value="ADP-ribosylglycohydrolase"/>
    <property type="match status" value="1"/>
</dbReference>
<accession>A0ABX2EVS5</accession>
<reference evidence="1 2" key="1">
    <citation type="submission" date="2020-01" db="EMBL/GenBank/DDBJ databases">
        <title>Kibdelosporangium persica a novel Actinomycetes from a hot desert in Iran.</title>
        <authorList>
            <person name="Safaei N."/>
            <person name="Zaburannyi N."/>
            <person name="Mueller R."/>
            <person name="Wink J."/>
        </authorList>
    </citation>
    <scope>NUCLEOTIDE SEQUENCE [LARGE SCALE GENOMIC DNA]</scope>
    <source>
        <strain evidence="1 2">4NS15</strain>
    </source>
</reference>
<keyword evidence="2" id="KW-1185">Reference proteome</keyword>
<dbReference type="EMBL" id="JAAATY010000001">
    <property type="protein sequence ID" value="NRN63126.1"/>
    <property type="molecule type" value="Genomic_DNA"/>
</dbReference>
<evidence type="ECO:0000313" key="2">
    <source>
        <dbReference type="Proteomes" id="UP000763557"/>
    </source>
</evidence>
<gene>
    <name evidence="1" type="ORF">GC106_3270</name>
</gene>
<sequence>MPDTIFGMDSAEVSLRGLALGDAFGETWFRAARDPSTRVLAPGQWQWTDDTAMALGVFRVLRTHGRIDQDELANQFAAEYARDPNRNYGSAMHDVLTAIRNGESWRSAAQRQFGGLGSWGNGAAMRVAPVGAWFALDEAVEQAVRSAEVTHAHPEAIAGAVAVAVATALSISGVTSADLLDEVLARVPSGQVRDGLRQARQIGFDVDPRDAAATLGNGSRLSAPDTVPYVVWSAARNLDDLVEALWDTVLGGGDTDTNCAMVGGIIAPRTGLDAVPDEWWQAVEPLPL</sequence>
<dbReference type="Pfam" id="PF03747">
    <property type="entry name" value="ADP_ribosyl_GH"/>
    <property type="match status" value="1"/>
</dbReference>
<dbReference type="InterPro" id="IPR005502">
    <property type="entry name" value="Ribosyl_crysJ1"/>
</dbReference>
<dbReference type="PANTHER" id="PTHR16222">
    <property type="entry name" value="ADP-RIBOSYLGLYCOHYDROLASE"/>
    <property type="match status" value="1"/>
</dbReference>
<name>A0ABX2EVS5_9PSEU</name>
<proteinExistence type="predicted"/>
<dbReference type="InterPro" id="IPR036705">
    <property type="entry name" value="Ribosyl_crysJ1_sf"/>
</dbReference>
<organism evidence="1 2">
    <name type="scientific">Kibdelosporangium persicum</name>
    <dbReference type="NCBI Taxonomy" id="2698649"/>
    <lineage>
        <taxon>Bacteria</taxon>
        <taxon>Bacillati</taxon>
        <taxon>Actinomycetota</taxon>
        <taxon>Actinomycetes</taxon>
        <taxon>Pseudonocardiales</taxon>
        <taxon>Pseudonocardiaceae</taxon>
        <taxon>Kibdelosporangium</taxon>
    </lineage>
</organism>